<evidence type="ECO:0000313" key="1">
    <source>
        <dbReference type="EMBL" id="ELS30875.1"/>
    </source>
</evidence>
<organism evidence="1 2">
    <name type="scientific">Pseudanabaena biceps PCC 7429</name>
    <dbReference type="NCBI Taxonomy" id="927668"/>
    <lineage>
        <taxon>Bacteria</taxon>
        <taxon>Bacillati</taxon>
        <taxon>Cyanobacteriota</taxon>
        <taxon>Cyanophyceae</taxon>
        <taxon>Pseudanabaenales</taxon>
        <taxon>Pseudanabaenaceae</taxon>
        <taxon>Pseudanabaena</taxon>
    </lineage>
</organism>
<name>L8MWP3_9CYAN</name>
<protein>
    <submittedName>
        <fullName evidence="1">Uncharacterized protein</fullName>
    </submittedName>
</protein>
<accession>L8MWP3</accession>
<dbReference type="AlphaFoldDB" id="L8MWP3"/>
<keyword evidence="2" id="KW-1185">Reference proteome</keyword>
<evidence type="ECO:0000313" key="2">
    <source>
        <dbReference type="Proteomes" id="UP000011201"/>
    </source>
</evidence>
<proteinExistence type="predicted"/>
<comment type="caution">
    <text evidence="1">The sequence shown here is derived from an EMBL/GenBank/DDBJ whole genome shotgun (WGS) entry which is preliminary data.</text>
</comment>
<gene>
    <name evidence="1" type="ORF">Pse7429DRAFT_3699</name>
</gene>
<dbReference type="EMBL" id="ALWB01000239">
    <property type="protein sequence ID" value="ELS30875.1"/>
    <property type="molecule type" value="Genomic_DNA"/>
</dbReference>
<reference evidence="1 2" key="1">
    <citation type="journal article" date="2013" name="Proc. Natl. Acad. Sci. U.S.A.">
        <title>Improving the coverage of the cyanobacterial phylum using diversity-driven genome sequencing.</title>
        <authorList>
            <person name="Shih P.M."/>
            <person name="Wu D."/>
            <person name="Latifi A."/>
            <person name="Axen S.D."/>
            <person name="Fewer D.P."/>
            <person name="Talla E."/>
            <person name="Calteau A."/>
            <person name="Cai F."/>
            <person name="Tandeau de Marsac N."/>
            <person name="Rippka R."/>
            <person name="Herdman M."/>
            <person name="Sivonen K."/>
            <person name="Coursin T."/>
            <person name="Laurent T."/>
            <person name="Goodwin L."/>
            <person name="Nolan M."/>
            <person name="Davenport K.W."/>
            <person name="Han C.S."/>
            <person name="Rubin E.M."/>
            <person name="Eisen J.A."/>
            <person name="Woyke T."/>
            <person name="Gugger M."/>
            <person name="Kerfeld C.A."/>
        </authorList>
    </citation>
    <scope>NUCLEOTIDE SEQUENCE [LARGE SCALE GENOMIC DNA]</scope>
    <source>
        <strain evidence="1 2">PCC 7429</strain>
    </source>
</reference>
<dbReference type="PATRIC" id="fig|927668.3.peg.4548"/>
<dbReference type="Proteomes" id="UP000011201">
    <property type="component" value="Unassembled WGS sequence"/>
</dbReference>
<sequence>MANYSGDPKERAELAKLAAQILQEPLRIRLLSNRVHQLLLDDLKQQKERAGRNYEGRL</sequence>